<keyword evidence="2" id="KW-0812">Transmembrane</keyword>
<proteinExistence type="predicted"/>
<dbReference type="Proteomes" id="UP000283254">
    <property type="component" value="Unassembled WGS sequence"/>
</dbReference>
<evidence type="ECO:0000259" key="4">
    <source>
        <dbReference type="SMART" id="SM00978"/>
    </source>
</evidence>
<evidence type="ECO:0000313" key="5">
    <source>
        <dbReference type="EMBL" id="RNF30200.1"/>
    </source>
</evidence>
<dbReference type="InterPro" id="IPR007379">
    <property type="entry name" value="Tim44-like_dom"/>
</dbReference>
<keyword evidence="6" id="KW-1185">Reference proteome</keyword>
<dbReference type="Gene3D" id="3.10.450.240">
    <property type="match status" value="1"/>
</dbReference>
<feature type="transmembrane region" description="Helical" evidence="2">
    <location>
        <begin position="85"/>
        <end position="104"/>
    </location>
</feature>
<dbReference type="AlphaFoldDB" id="A0A422QJP8"/>
<dbReference type="RefSeq" id="WP_123070099.1">
    <property type="nucleotide sequence ID" value="NZ_JSAB01000130.1"/>
</dbReference>
<protein>
    <submittedName>
        <fullName evidence="5">Membrane protein</fullName>
    </submittedName>
</protein>
<dbReference type="PANTHER" id="PTHR41542">
    <property type="entry name" value="BLL5807 PROTEIN"/>
    <property type="match status" value="1"/>
</dbReference>
<evidence type="ECO:0000256" key="2">
    <source>
        <dbReference type="SAM" id="Phobius"/>
    </source>
</evidence>
<reference evidence="5" key="1">
    <citation type="submission" date="2014-10" db="EMBL/GenBank/DDBJ databases">
        <title>Massilia sp. genome.</title>
        <authorList>
            <person name="Xu B."/>
            <person name="Dai L."/>
            <person name="Huang Z."/>
        </authorList>
    </citation>
    <scope>NUCLEOTIDE SEQUENCE [LARGE SCALE GENOMIC DNA]</scope>
    <source>
        <strain evidence="5">CFS-1</strain>
    </source>
</reference>
<dbReference type="InterPro" id="IPR032710">
    <property type="entry name" value="NTF2-like_dom_sf"/>
</dbReference>
<dbReference type="PANTHER" id="PTHR41542:SF1">
    <property type="entry name" value="BLL5807 PROTEIN"/>
    <property type="match status" value="1"/>
</dbReference>
<sequence>MKKFLVTTMLAVTAFAMVADAFARPMGGKRSIGRQSQSVQQQGPAPAPAQSMQRQTPNSAAPAAAGAGAAGAAAAAKKPSMMRNILGGALLGLGLGALLSHLGIGGALASIISTILMVALIGLVIMFIVRMVRRKDTPANPAAATAGGFGGFQPPAAGSNATPEIGSGLRNQPAAFQGNVGLDKGAAAGFGGAAAATTYQQWGVPGDFDSESFLRHAKSSFIRMQAAWDRGDTDDLREFTAPEVFAELKMQIQERGGVADYTDVVNIDAQLLGIEKTATDYLASVQFNAMIRSAKDALPEPFVEVWNMSKPLSGSGGWVLAGIQQTN</sequence>
<gene>
    <name evidence="5" type="ORF">NM04_13850</name>
</gene>
<name>A0A422QJP8_9BURK</name>
<feature type="transmembrane region" description="Helical" evidence="2">
    <location>
        <begin position="110"/>
        <end position="129"/>
    </location>
</feature>
<keyword evidence="2" id="KW-1133">Transmembrane helix</keyword>
<feature type="compositionally biased region" description="Low complexity" evidence="1">
    <location>
        <begin position="35"/>
        <end position="53"/>
    </location>
</feature>
<dbReference type="SMART" id="SM00978">
    <property type="entry name" value="Tim44"/>
    <property type="match status" value="1"/>
</dbReference>
<comment type="caution">
    <text evidence="5">The sequence shown here is derived from an EMBL/GenBank/DDBJ whole genome shotgun (WGS) entry which is preliminary data.</text>
</comment>
<evidence type="ECO:0000256" key="3">
    <source>
        <dbReference type="SAM" id="SignalP"/>
    </source>
</evidence>
<feature type="chain" id="PRO_5019558345" evidence="3">
    <location>
        <begin position="24"/>
        <end position="327"/>
    </location>
</feature>
<dbReference type="OrthoDB" id="5297955at2"/>
<accession>A0A422QJP8</accession>
<feature type="domain" description="Tim44-like" evidence="4">
    <location>
        <begin position="195"/>
        <end position="325"/>
    </location>
</feature>
<dbReference type="Pfam" id="PF04280">
    <property type="entry name" value="Tim44"/>
    <property type="match status" value="1"/>
</dbReference>
<feature type="region of interest" description="Disordered" evidence="1">
    <location>
        <begin position="29"/>
        <end position="63"/>
    </location>
</feature>
<evidence type="ECO:0000313" key="6">
    <source>
        <dbReference type="Proteomes" id="UP000283254"/>
    </source>
</evidence>
<dbReference type="SUPFAM" id="SSF54427">
    <property type="entry name" value="NTF2-like"/>
    <property type="match status" value="1"/>
</dbReference>
<evidence type="ECO:0000256" key="1">
    <source>
        <dbReference type="SAM" id="MobiDB-lite"/>
    </source>
</evidence>
<keyword evidence="3" id="KW-0732">Signal</keyword>
<keyword evidence="2" id="KW-0472">Membrane</keyword>
<organism evidence="5 6">
    <name type="scientific">Massilia aurea</name>
    <dbReference type="NCBI Taxonomy" id="373040"/>
    <lineage>
        <taxon>Bacteria</taxon>
        <taxon>Pseudomonadati</taxon>
        <taxon>Pseudomonadota</taxon>
        <taxon>Betaproteobacteria</taxon>
        <taxon>Burkholderiales</taxon>
        <taxon>Oxalobacteraceae</taxon>
        <taxon>Telluria group</taxon>
        <taxon>Massilia</taxon>
    </lineage>
</organism>
<feature type="signal peptide" evidence="3">
    <location>
        <begin position="1"/>
        <end position="23"/>
    </location>
</feature>
<dbReference type="EMBL" id="JSAB01000130">
    <property type="protein sequence ID" value="RNF30200.1"/>
    <property type="molecule type" value="Genomic_DNA"/>
</dbReference>